<dbReference type="GO" id="GO:0000160">
    <property type="term" value="P:phosphorelay signal transduction system"/>
    <property type="evidence" value="ECO:0007669"/>
    <property type="project" value="InterPro"/>
</dbReference>
<comment type="caution">
    <text evidence="4">The sequence shown here is derived from an EMBL/GenBank/DDBJ whole genome shotgun (WGS) entry which is preliminary data.</text>
</comment>
<evidence type="ECO:0000256" key="1">
    <source>
        <dbReference type="ARBA" id="ARBA00022553"/>
    </source>
</evidence>
<proteinExistence type="predicted"/>
<dbReference type="SUPFAM" id="SSF52172">
    <property type="entry name" value="CheY-like"/>
    <property type="match status" value="1"/>
</dbReference>
<dbReference type="InterPro" id="IPR050956">
    <property type="entry name" value="2C_system_His_kinase"/>
</dbReference>
<dbReference type="SMART" id="SM00448">
    <property type="entry name" value="REC"/>
    <property type="match status" value="1"/>
</dbReference>
<dbReference type="PANTHER" id="PTHR43719">
    <property type="entry name" value="TWO-COMPONENT HISTIDINE KINASE"/>
    <property type="match status" value="1"/>
</dbReference>
<name>A0A916YIV5_9BACT</name>
<evidence type="ECO:0000259" key="3">
    <source>
        <dbReference type="PROSITE" id="PS50110"/>
    </source>
</evidence>
<evidence type="ECO:0000313" key="5">
    <source>
        <dbReference type="Proteomes" id="UP000609064"/>
    </source>
</evidence>
<feature type="domain" description="Response regulatory" evidence="3">
    <location>
        <begin position="1"/>
        <end position="117"/>
    </location>
</feature>
<reference evidence="4" key="1">
    <citation type="journal article" date="2014" name="Int. J. Syst. Evol. Microbiol.">
        <title>Complete genome sequence of Corynebacterium casei LMG S-19264T (=DSM 44701T), isolated from a smear-ripened cheese.</title>
        <authorList>
            <consortium name="US DOE Joint Genome Institute (JGI-PGF)"/>
            <person name="Walter F."/>
            <person name="Albersmeier A."/>
            <person name="Kalinowski J."/>
            <person name="Ruckert C."/>
        </authorList>
    </citation>
    <scope>NUCLEOTIDE SEQUENCE</scope>
    <source>
        <strain evidence="4">CGMCC 1.15958</strain>
    </source>
</reference>
<dbReference type="EMBL" id="BMKK01000002">
    <property type="protein sequence ID" value="GGD47806.1"/>
    <property type="molecule type" value="Genomic_DNA"/>
</dbReference>
<dbReference type="AlphaFoldDB" id="A0A916YIV5"/>
<reference evidence="4" key="2">
    <citation type="submission" date="2020-09" db="EMBL/GenBank/DDBJ databases">
        <authorList>
            <person name="Sun Q."/>
            <person name="Zhou Y."/>
        </authorList>
    </citation>
    <scope>NUCLEOTIDE SEQUENCE</scope>
    <source>
        <strain evidence="4">CGMCC 1.15958</strain>
    </source>
</reference>
<sequence>MILIVDDSIFNQQHLSIILSSQGYNYKVAANGKDAVELSLKEKFDLILMDIEMPIMNGIEASRKIRHKNNQNCNTPIILQSTSETTNELLRYKQLFNGRVIKPYSKDEIVTILDKYILNYNLFRITQSN</sequence>
<evidence type="ECO:0000313" key="4">
    <source>
        <dbReference type="EMBL" id="GGD47806.1"/>
    </source>
</evidence>
<dbReference type="Proteomes" id="UP000609064">
    <property type="component" value="Unassembled WGS sequence"/>
</dbReference>
<dbReference type="PROSITE" id="PS50110">
    <property type="entry name" value="RESPONSE_REGULATORY"/>
    <property type="match status" value="1"/>
</dbReference>
<evidence type="ECO:0000256" key="2">
    <source>
        <dbReference type="PROSITE-ProRule" id="PRU00169"/>
    </source>
</evidence>
<dbReference type="PANTHER" id="PTHR43719:SF28">
    <property type="entry name" value="PEROXIDE STRESS-ACTIVATED HISTIDINE KINASE MAK1-RELATED"/>
    <property type="match status" value="1"/>
</dbReference>
<feature type="modified residue" description="4-aspartylphosphate" evidence="2">
    <location>
        <position position="50"/>
    </location>
</feature>
<organism evidence="4 5">
    <name type="scientific">Emticicia aquatilis</name>
    <dbReference type="NCBI Taxonomy" id="1537369"/>
    <lineage>
        <taxon>Bacteria</taxon>
        <taxon>Pseudomonadati</taxon>
        <taxon>Bacteroidota</taxon>
        <taxon>Cytophagia</taxon>
        <taxon>Cytophagales</taxon>
        <taxon>Leadbetterellaceae</taxon>
        <taxon>Emticicia</taxon>
    </lineage>
</organism>
<protein>
    <recommendedName>
        <fullName evidence="3">Response regulatory domain-containing protein</fullName>
    </recommendedName>
</protein>
<dbReference type="Gene3D" id="3.40.50.2300">
    <property type="match status" value="1"/>
</dbReference>
<dbReference type="RefSeq" id="WP_188764918.1">
    <property type="nucleotide sequence ID" value="NZ_BMKK01000002.1"/>
</dbReference>
<gene>
    <name evidence="4" type="ORF">GCM10011514_09730</name>
</gene>
<dbReference type="CDD" id="cd17546">
    <property type="entry name" value="REC_hyHK_CKI1_RcsC-like"/>
    <property type="match status" value="1"/>
</dbReference>
<accession>A0A916YIV5</accession>
<keyword evidence="1 2" id="KW-0597">Phosphoprotein</keyword>
<dbReference type="Pfam" id="PF00072">
    <property type="entry name" value="Response_reg"/>
    <property type="match status" value="1"/>
</dbReference>
<keyword evidence="5" id="KW-1185">Reference proteome</keyword>
<dbReference type="InterPro" id="IPR011006">
    <property type="entry name" value="CheY-like_superfamily"/>
</dbReference>
<dbReference type="InterPro" id="IPR001789">
    <property type="entry name" value="Sig_transdc_resp-reg_receiver"/>
</dbReference>